<accession>A0ABV9B2H3</accession>
<name>A0ABV9B2H3_9ACTN</name>
<dbReference type="RefSeq" id="WP_381184226.1">
    <property type="nucleotide sequence ID" value="NZ_JBHSFK010000032.1"/>
</dbReference>
<dbReference type="EMBL" id="JBHSFK010000032">
    <property type="protein sequence ID" value="MFC4505205.1"/>
    <property type="molecule type" value="Genomic_DNA"/>
</dbReference>
<protein>
    <submittedName>
        <fullName evidence="2">Uncharacterized protein</fullName>
    </submittedName>
</protein>
<dbReference type="Proteomes" id="UP001595839">
    <property type="component" value="Unassembled WGS sequence"/>
</dbReference>
<organism evidence="2 3">
    <name type="scientific">Streptomyces vulcanius</name>
    <dbReference type="NCBI Taxonomy" id="1441876"/>
    <lineage>
        <taxon>Bacteria</taxon>
        <taxon>Bacillati</taxon>
        <taxon>Actinomycetota</taxon>
        <taxon>Actinomycetes</taxon>
        <taxon>Kitasatosporales</taxon>
        <taxon>Streptomycetaceae</taxon>
        <taxon>Streptomyces</taxon>
    </lineage>
</organism>
<proteinExistence type="predicted"/>
<reference evidence="3" key="1">
    <citation type="journal article" date="2019" name="Int. J. Syst. Evol. Microbiol.">
        <title>The Global Catalogue of Microorganisms (GCM) 10K type strain sequencing project: providing services to taxonomists for standard genome sequencing and annotation.</title>
        <authorList>
            <consortium name="The Broad Institute Genomics Platform"/>
            <consortium name="The Broad Institute Genome Sequencing Center for Infectious Disease"/>
            <person name="Wu L."/>
            <person name="Ma J."/>
        </authorList>
    </citation>
    <scope>NUCLEOTIDE SEQUENCE [LARGE SCALE GENOMIC DNA]</scope>
    <source>
        <strain evidence="3">CGMCC 4.7177</strain>
    </source>
</reference>
<evidence type="ECO:0000313" key="3">
    <source>
        <dbReference type="Proteomes" id="UP001595839"/>
    </source>
</evidence>
<comment type="caution">
    <text evidence="2">The sequence shown here is derived from an EMBL/GenBank/DDBJ whole genome shotgun (WGS) entry which is preliminary data.</text>
</comment>
<evidence type="ECO:0000313" key="2">
    <source>
        <dbReference type="EMBL" id="MFC4505205.1"/>
    </source>
</evidence>
<evidence type="ECO:0000256" key="1">
    <source>
        <dbReference type="SAM" id="MobiDB-lite"/>
    </source>
</evidence>
<keyword evidence="3" id="KW-1185">Reference proteome</keyword>
<feature type="region of interest" description="Disordered" evidence="1">
    <location>
        <begin position="1"/>
        <end position="30"/>
    </location>
</feature>
<gene>
    <name evidence="2" type="ORF">ACFPIH_37980</name>
</gene>
<sequence length="87" mass="9381">MKKSQSARPAPTGRGRRTDWAGIGTTYDTGSRPQAAWLWQALAHWGADHGDPETGRQPRNAAVAQWIGVGPSSVSAWLGGRLSKAEW</sequence>